<dbReference type="RefSeq" id="WP_091086779.1">
    <property type="nucleotide sequence ID" value="NZ_FNRD01000004.1"/>
</dbReference>
<dbReference type="Proteomes" id="UP000198951">
    <property type="component" value="Unassembled WGS sequence"/>
</dbReference>
<organism evidence="1 2">
    <name type="scientific">Flavobacterium gillisiae</name>
    <dbReference type="NCBI Taxonomy" id="150146"/>
    <lineage>
        <taxon>Bacteria</taxon>
        <taxon>Pseudomonadati</taxon>
        <taxon>Bacteroidota</taxon>
        <taxon>Flavobacteriia</taxon>
        <taxon>Flavobacteriales</taxon>
        <taxon>Flavobacteriaceae</taxon>
        <taxon>Flavobacterium</taxon>
    </lineage>
</organism>
<reference evidence="2" key="1">
    <citation type="submission" date="2016-10" db="EMBL/GenBank/DDBJ databases">
        <authorList>
            <person name="Varghese N."/>
            <person name="Submissions S."/>
        </authorList>
    </citation>
    <scope>NUCLEOTIDE SEQUENCE [LARGE SCALE GENOMIC DNA]</scope>
    <source>
        <strain evidence="2">DSM 22376</strain>
    </source>
</reference>
<sequence>MRKIRNLQTGNRKTGIVLLLGLLLLLAPCSFRNLLQQEFSVKTTKTLNKNQSSFQKKTSCNIGYCSTTIVKEEQTIKAPLFPFLSTISSTAIGFATIHPSILSRLTSVNPNKNTIPFYILFKRFKVYDAALRFAS</sequence>
<keyword evidence="2" id="KW-1185">Reference proteome</keyword>
<dbReference type="EMBL" id="FNRD01000004">
    <property type="protein sequence ID" value="SEA38192.1"/>
    <property type="molecule type" value="Genomic_DNA"/>
</dbReference>
<dbReference type="STRING" id="150146.SAMN05443667_10410"/>
<proteinExistence type="predicted"/>
<protein>
    <submittedName>
        <fullName evidence="1">Uncharacterized protein</fullName>
    </submittedName>
</protein>
<dbReference type="AlphaFoldDB" id="A0A1H4AR48"/>
<gene>
    <name evidence="1" type="ORF">SAMN05443667_10410</name>
</gene>
<evidence type="ECO:0000313" key="1">
    <source>
        <dbReference type="EMBL" id="SEA38192.1"/>
    </source>
</evidence>
<dbReference type="OrthoDB" id="1442510at2"/>
<name>A0A1H4AR48_9FLAO</name>
<evidence type="ECO:0000313" key="2">
    <source>
        <dbReference type="Proteomes" id="UP000198951"/>
    </source>
</evidence>
<accession>A0A1H4AR48</accession>